<feature type="chain" id="PRO_5036485099" description="ShKT domain-containing protein" evidence="4">
    <location>
        <begin position="26"/>
        <end position="1191"/>
    </location>
</feature>
<dbReference type="Gene3D" id="3.30.160.60">
    <property type="entry name" value="Classic Zinc Finger"/>
    <property type="match status" value="1"/>
</dbReference>
<evidence type="ECO:0000313" key="8">
    <source>
        <dbReference type="Proteomes" id="UP000005408"/>
    </source>
</evidence>
<dbReference type="PROSITE" id="PS51670">
    <property type="entry name" value="SHKT"/>
    <property type="match status" value="4"/>
</dbReference>
<accession>A0A8W8JLJ4</accession>
<evidence type="ECO:0000259" key="6">
    <source>
        <dbReference type="PROSITE" id="PS51670"/>
    </source>
</evidence>
<dbReference type="SUPFAM" id="SSF57845">
    <property type="entry name" value="B-box zinc-binding domain"/>
    <property type="match status" value="1"/>
</dbReference>
<comment type="caution">
    <text evidence="2">Lacks conserved residue(s) required for the propagation of feature annotation.</text>
</comment>
<proteinExistence type="predicted"/>
<name>A0A8W8JLJ4_MAGGI</name>
<dbReference type="AlphaFoldDB" id="A0A8W8JLJ4"/>
<dbReference type="SMART" id="SM00254">
    <property type="entry name" value="ShKT"/>
    <property type="match status" value="12"/>
</dbReference>
<evidence type="ECO:0000313" key="7">
    <source>
        <dbReference type="EnsemblMetazoa" id="G19997.1:cds"/>
    </source>
</evidence>
<feature type="region of interest" description="Disordered" evidence="3">
    <location>
        <begin position="255"/>
        <end position="281"/>
    </location>
</feature>
<protein>
    <recommendedName>
        <fullName evidence="9">ShKT domain-containing protein</fullName>
    </recommendedName>
</protein>
<dbReference type="GO" id="GO:0008270">
    <property type="term" value="F:zinc ion binding"/>
    <property type="evidence" value="ECO:0007669"/>
    <property type="project" value="UniProtKB-KW"/>
</dbReference>
<organism evidence="7 8">
    <name type="scientific">Magallana gigas</name>
    <name type="common">Pacific oyster</name>
    <name type="synonym">Crassostrea gigas</name>
    <dbReference type="NCBI Taxonomy" id="29159"/>
    <lineage>
        <taxon>Eukaryota</taxon>
        <taxon>Metazoa</taxon>
        <taxon>Spiralia</taxon>
        <taxon>Lophotrochozoa</taxon>
        <taxon>Mollusca</taxon>
        <taxon>Bivalvia</taxon>
        <taxon>Autobranchia</taxon>
        <taxon>Pteriomorphia</taxon>
        <taxon>Ostreida</taxon>
        <taxon>Ostreoidea</taxon>
        <taxon>Ostreidae</taxon>
        <taxon>Magallana</taxon>
    </lineage>
</organism>
<feature type="domain" description="ShKT" evidence="6">
    <location>
        <begin position="191"/>
        <end position="226"/>
    </location>
</feature>
<evidence type="ECO:0000256" key="4">
    <source>
        <dbReference type="SAM" id="SignalP"/>
    </source>
</evidence>
<dbReference type="Pfam" id="PF00643">
    <property type="entry name" value="zf-B_box"/>
    <property type="match status" value="1"/>
</dbReference>
<evidence type="ECO:0000256" key="3">
    <source>
        <dbReference type="SAM" id="MobiDB-lite"/>
    </source>
</evidence>
<reference evidence="7" key="1">
    <citation type="submission" date="2022-08" db="UniProtKB">
        <authorList>
            <consortium name="EnsemblMetazoa"/>
        </authorList>
    </citation>
    <scope>IDENTIFICATION</scope>
    <source>
        <strain evidence="7">05x7-T-G4-1.051#20</strain>
    </source>
</reference>
<feature type="domain" description="ShKT" evidence="6">
    <location>
        <begin position="768"/>
        <end position="803"/>
    </location>
</feature>
<keyword evidence="8" id="KW-1185">Reference proteome</keyword>
<evidence type="ECO:0000259" key="5">
    <source>
        <dbReference type="PROSITE" id="PS50119"/>
    </source>
</evidence>
<keyword evidence="4" id="KW-0732">Signal</keyword>
<sequence length="1191" mass="132939">MEAYRLLVFLWVFLVAIEIPDGAIATEKITITAPAASEACYDVLGRDCFRYKDTDCVGPFETWARKNCSLRCGYCPQKLPCVDNLDYCNEFGKEVCDQEQYGQYMREHCRKFCNFCRAPTEYLVSSTLPTTTPEPTTTTTAFNSVSTWCRDNSSLNCWYYPDDKCVGAYEGWARVYCPYRCGYCPNLLPPCQDLDVNCKAYVDGSCTNTNYRAYMRDRCRKHCNECNYPGQYLMPNTPPSTQYFTVNTVAANGVSKSTSTSPPVSKSTSTSPPVFKSTSTSLPGSTDHFVFITLTTTATGLACPECDTNLNCVWNRTCSSGDVCMLLQYHNDPLTVHCSKKQDCIFMKTNMHDAVIKCCEDPGSSRSAILGIYLSYREEESEIDQLMDHFSAQVAQQCDVCLTLVAQCHCDVCHKNLCNGCAIDHLCKSLEIKCKEISPASLTLSCLAGSHATNNSEQFCEDCDVPVCSACMASKHKGHKSPSCIEHIRPSPRISISVCLPTSSAPCPKSIPNLSPHSPLNSAMSPLVALYFFFHAEPILRLHLTCPTPLLRTLHVMAAFIWLVCLFLSLVSGQRMTDANLATPATTKKSSSRPAFVFDQTVIRLTHVSEWCKDNSTLNCWYYPDEKCVGAYEGWARVYCPYRCGYCPNFYPPCQDLDSYCAAFRNGSCTDTRYRAYMREHCRRYCNECHYPGQNLLPISPPPTTDINTGASTVNTVHAKEASEWCKDNSTLNCWYYPDEKCVGAYEGWARVYCPYRCGYCPNFYPPCEDLDSNCAAFRNGSCTDTRYRAYMREHCRRYCNECHYPGQNLLPISPPPPTDINTAASTVNTVHAKEASEWCKDNSTLNCWYYPDEKCVGASEGWARAYCPYRCGYCPNFYPPCEDLDSNCAVFVNGSCSNVLYRAYMREHCRRHCNECYYPGQDLTPNIPPDSVLVITTTSNVNTPVMAGSVSPTTLGRATGDDCKDAVDCSTYSSESCVGVFKTWAIRNCPRTCGYCTGTTDCRDYEECDKLHDDVCSNPTYRRIAETSCRKFCKLCTATLVPTKPVVTGTTEAMMVPTKAPVSEAATGHQTDQTTTEIVSMEPSQAGSEVVSVPTKPAASEVMTSAFSLTTHQAMSTTPGLMCPECDTHFNCVWNRVCYPGEVCMLRQYPNYPFSVHCSKKADCIFMKMNLKGADILCCEEHTCITDIIP</sequence>
<dbReference type="InterPro" id="IPR000315">
    <property type="entry name" value="Znf_B-box"/>
</dbReference>
<dbReference type="Pfam" id="PF01549">
    <property type="entry name" value="ShK"/>
    <property type="match status" value="12"/>
</dbReference>
<feature type="domain" description="ShKT" evidence="6">
    <location>
        <begin position="81"/>
        <end position="116"/>
    </location>
</feature>
<feature type="domain" description="B box-type" evidence="5">
    <location>
        <begin position="446"/>
        <end position="480"/>
    </location>
</feature>
<keyword evidence="1" id="KW-0479">Metal-binding</keyword>
<dbReference type="PANTHER" id="PTHR21724:SF109">
    <property type="entry name" value="SHKT DOMAIN-CONTAINING PROTEIN"/>
    <property type="match status" value="1"/>
</dbReference>
<feature type="signal peptide" evidence="4">
    <location>
        <begin position="1"/>
        <end position="25"/>
    </location>
</feature>
<dbReference type="InterPro" id="IPR003582">
    <property type="entry name" value="ShKT_dom"/>
</dbReference>
<dbReference type="Gene3D" id="1.10.10.1940">
    <property type="match status" value="3"/>
</dbReference>
<keyword evidence="1" id="KW-0862">Zinc</keyword>
<feature type="domain" description="ShKT" evidence="6">
    <location>
        <begin position="882"/>
        <end position="917"/>
    </location>
</feature>
<dbReference type="PANTHER" id="PTHR21724">
    <property type="entry name" value="SHKT DOMAIN-CONTAINING PROTEIN"/>
    <property type="match status" value="1"/>
</dbReference>
<dbReference type="EnsemblMetazoa" id="G19997.1">
    <property type="protein sequence ID" value="G19997.1:cds"/>
    <property type="gene ID" value="G19997"/>
</dbReference>
<dbReference type="Proteomes" id="UP000005408">
    <property type="component" value="Unassembled WGS sequence"/>
</dbReference>
<evidence type="ECO:0008006" key="9">
    <source>
        <dbReference type="Google" id="ProtNLM"/>
    </source>
</evidence>
<dbReference type="PROSITE" id="PS50119">
    <property type="entry name" value="ZF_BBOX"/>
    <property type="match status" value="1"/>
</dbReference>
<evidence type="ECO:0000256" key="1">
    <source>
        <dbReference type="PROSITE-ProRule" id="PRU00024"/>
    </source>
</evidence>
<keyword evidence="1" id="KW-0863">Zinc-finger</keyword>
<evidence type="ECO:0000256" key="2">
    <source>
        <dbReference type="PROSITE-ProRule" id="PRU01005"/>
    </source>
</evidence>